<dbReference type="OrthoDB" id="119432at2"/>
<accession>A0A1I2WEL2</accession>
<sequence>MYRTIHDFLTDWEYETAGTAKVLKIVTDELRAQTIHPEVRSLERLGWHLTQTLTEMGHKAGLFTTDPLEHESLPDTMAELTVKYEDYAAQIAKAVHSKWTDSSLLEMVDMYGDQWSKGTVLRILINHQSHHRGHMTVIMRFWGLPVPGLYGPSKQEWAEMGMTAPE</sequence>
<name>A0A1I2WEL2_9SPHI</name>
<organism evidence="4 5">
    <name type="scientific">Pedobacter insulae</name>
    <dbReference type="NCBI Taxonomy" id="414048"/>
    <lineage>
        <taxon>Bacteria</taxon>
        <taxon>Pseudomonadati</taxon>
        <taxon>Bacteroidota</taxon>
        <taxon>Sphingobacteriia</taxon>
        <taxon>Sphingobacteriales</taxon>
        <taxon>Sphingobacteriaceae</taxon>
        <taxon>Pedobacter</taxon>
    </lineage>
</organism>
<dbReference type="Gene3D" id="1.20.120.450">
    <property type="entry name" value="dinb family like domain"/>
    <property type="match status" value="1"/>
</dbReference>
<evidence type="ECO:0000313" key="4">
    <source>
        <dbReference type="EMBL" id="SFG99770.1"/>
    </source>
</evidence>
<dbReference type="Pfam" id="PF05163">
    <property type="entry name" value="DinB"/>
    <property type="match status" value="1"/>
</dbReference>
<evidence type="ECO:0000256" key="3">
    <source>
        <dbReference type="PIRSR" id="PIRSR607837-1"/>
    </source>
</evidence>
<dbReference type="STRING" id="414048.SAMN04489864_1045"/>
<dbReference type="InterPro" id="IPR007837">
    <property type="entry name" value="DinB"/>
</dbReference>
<dbReference type="GO" id="GO:0046872">
    <property type="term" value="F:metal ion binding"/>
    <property type="evidence" value="ECO:0007669"/>
    <property type="project" value="UniProtKB-KW"/>
</dbReference>
<dbReference type="AlphaFoldDB" id="A0A1I2WEL2"/>
<evidence type="ECO:0000256" key="2">
    <source>
        <dbReference type="ARBA" id="ARBA00022723"/>
    </source>
</evidence>
<feature type="binding site" evidence="3">
    <location>
        <position position="131"/>
    </location>
    <ligand>
        <name>a divalent metal cation</name>
        <dbReference type="ChEBI" id="CHEBI:60240"/>
    </ligand>
</feature>
<evidence type="ECO:0000256" key="1">
    <source>
        <dbReference type="ARBA" id="ARBA00008635"/>
    </source>
</evidence>
<protein>
    <submittedName>
        <fullName evidence="4">Uncharacterized damage-inducible protein DinB (Forms a four-helix bundle)</fullName>
    </submittedName>
</protein>
<dbReference type="EMBL" id="FOPP01000004">
    <property type="protein sequence ID" value="SFG99770.1"/>
    <property type="molecule type" value="Genomic_DNA"/>
</dbReference>
<dbReference type="InterPro" id="IPR034660">
    <property type="entry name" value="DinB/YfiT-like"/>
</dbReference>
<gene>
    <name evidence="4" type="ORF">SAMN04489864_1045</name>
</gene>
<dbReference type="Proteomes" id="UP000199666">
    <property type="component" value="Unassembled WGS sequence"/>
</dbReference>
<dbReference type="RefSeq" id="WP_090992978.1">
    <property type="nucleotide sequence ID" value="NZ_FOPP01000004.1"/>
</dbReference>
<keyword evidence="2 3" id="KW-0479">Metal-binding</keyword>
<reference evidence="4 5" key="1">
    <citation type="submission" date="2016-10" db="EMBL/GenBank/DDBJ databases">
        <authorList>
            <person name="de Groot N.N."/>
        </authorList>
    </citation>
    <scope>NUCLEOTIDE SEQUENCE [LARGE SCALE GENOMIC DNA]</scope>
    <source>
        <strain evidence="4 5">DSM 18684</strain>
    </source>
</reference>
<dbReference type="SUPFAM" id="SSF109854">
    <property type="entry name" value="DinB/YfiT-like putative metalloenzymes"/>
    <property type="match status" value="1"/>
</dbReference>
<evidence type="ECO:0000313" key="5">
    <source>
        <dbReference type="Proteomes" id="UP000199666"/>
    </source>
</evidence>
<feature type="binding site" evidence="3">
    <location>
        <position position="127"/>
    </location>
    <ligand>
        <name>a divalent metal cation</name>
        <dbReference type="ChEBI" id="CHEBI:60240"/>
    </ligand>
</feature>
<feature type="binding site" evidence="3">
    <location>
        <position position="48"/>
    </location>
    <ligand>
        <name>a divalent metal cation</name>
        <dbReference type="ChEBI" id="CHEBI:60240"/>
    </ligand>
</feature>
<comment type="similarity">
    <text evidence="1">Belongs to the DinB family.</text>
</comment>
<keyword evidence="5" id="KW-1185">Reference proteome</keyword>
<proteinExistence type="inferred from homology"/>